<reference evidence="2" key="1">
    <citation type="submission" date="2017-06" db="EMBL/GenBank/DDBJ databases">
        <title>Genome Sequencing of the methanotroph Methylovulum psychrotolerants str. HV10-M2 isolated from a high-altitude environment.</title>
        <authorList>
            <person name="Mateos-Rivera A."/>
        </authorList>
    </citation>
    <scope>NUCLEOTIDE SEQUENCE [LARGE SCALE GENOMIC DNA]</scope>
    <source>
        <strain evidence="2">HV10_M2</strain>
    </source>
</reference>
<proteinExistence type="predicted"/>
<evidence type="ECO:0008006" key="4">
    <source>
        <dbReference type="Google" id="ProtNLM"/>
    </source>
</evidence>
<dbReference type="KEGG" id="mpsy:CEK71_16610"/>
<name>A0A1Z4C1Z5_9GAMM</name>
<dbReference type="OrthoDB" id="197869at2"/>
<protein>
    <recommendedName>
        <fullName evidence="4">Porin</fullName>
    </recommendedName>
</protein>
<dbReference type="SUPFAM" id="SSF56935">
    <property type="entry name" value="Porins"/>
    <property type="match status" value="1"/>
</dbReference>
<dbReference type="EMBL" id="CP022129">
    <property type="protein sequence ID" value="ASF47551.1"/>
    <property type="molecule type" value="Genomic_DNA"/>
</dbReference>
<sequence length="415" mass="45368">MKQTLILLTATVLLLDVANAFAKDTYPNFTVSGFGTLGASGTDTSQLGFRRDIKQTPGVTNNWGLDDDSRLGLQADADINKSWHATVQWVARNTTGDFLEQNIDWAFLRWRPADDLDIRAGRLGFDNFMLSEYRNVGYAFLWIRPPHEFYAGLPVYHFDGADIAKKFATSAGTITIKAFGGNSFLQIPTNFAGSADESFTVVGGKLAYEYGNWTARLGYSYSKNNDELSALNPLLNTLNSEAINTVWPGAQGLAQRIATKNRVAHFNAIGLAYDDGIWLAQMEVSYVNSNIASYPSVAGGYLSAGRRFGKVTLYSLLGISKSLSKRITLSDPLIALPALSQLHSAADQLINGNGVDETSLSLGLRWDVGEHIALKTQWSYYWLGQNGTALWRTPASGGPTPDAVNVWSVGMDFVF</sequence>
<evidence type="ECO:0000313" key="2">
    <source>
        <dbReference type="EMBL" id="ASF47551.1"/>
    </source>
</evidence>
<accession>A0A1Z4C1Z5</accession>
<gene>
    <name evidence="2" type="ORF">CEK71_16610</name>
</gene>
<keyword evidence="1" id="KW-0732">Signal</keyword>
<dbReference type="Proteomes" id="UP000197019">
    <property type="component" value="Chromosome"/>
</dbReference>
<feature type="chain" id="PRO_5012803131" description="Porin" evidence="1">
    <location>
        <begin position="23"/>
        <end position="415"/>
    </location>
</feature>
<dbReference type="AlphaFoldDB" id="A0A1Z4C1Z5"/>
<dbReference type="RefSeq" id="WP_088620423.1">
    <property type="nucleotide sequence ID" value="NZ_CP022129.1"/>
</dbReference>
<feature type="signal peptide" evidence="1">
    <location>
        <begin position="1"/>
        <end position="22"/>
    </location>
</feature>
<evidence type="ECO:0000313" key="3">
    <source>
        <dbReference type="Proteomes" id="UP000197019"/>
    </source>
</evidence>
<organism evidence="2 3">
    <name type="scientific">Methylovulum psychrotolerans</name>
    <dbReference type="NCBI Taxonomy" id="1704499"/>
    <lineage>
        <taxon>Bacteria</taxon>
        <taxon>Pseudomonadati</taxon>
        <taxon>Pseudomonadota</taxon>
        <taxon>Gammaproteobacteria</taxon>
        <taxon>Methylococcales</taxon>
        <taxon>Methylococcaceae</taxon>
        <taxon>Methylovulum</taxon>
    </lineage>
</organism>
<keyword evidence="3" id="KW-1185">Reference proteome</keyword>
<evidence type="ECO:0000256" key="1">
    <source>
        <dbReference type="SAM" id="SignalP"/>
    </source>
</evidence>